<organism evidence="3 4">
    <name type="scientific">Heligmosomoides polygyrus</name>
    <name type="common">Parasitic roundworm</name>
    <dbReference type="NCBI Taxonomy" id="6339"/>
    <lineage>
        <taxon>Eukaryota</taxon>
        <taxon>Metazoa</taxon>
        <taxon>Ecdysozoa</taxon>
        <taxon>Nematoda</taxon>
        <taxon>Chromadorea</taxon>
        <taxon>Rhabditida</taxon>
        <taxon>Rhabditina</taxon>
        <taxon>Rhabditomorpha</taxon>
        <taxon>Strongyloidea</taxon>
        <taxon>Heligmosomidae</taxon>
        <taxon>Heligmosomoides</taxon>
    </lineage>
</organism>
<dbReference type="EMBL" id="UZAH01025777">
    <property type="protein sequence ID" value="VDO70354.1"/>
    <property type="molecule type" value="Genomic_DNA"/>
</dbReference>
<proteinExistence type="predicted"/>
<keyword evidence="3" id="KW-1185">Reference proteome</keyword>
<dbReference type="InterPro" id="IPR051774">
    <property type="entry name" value="Sperm-specific_class_P"/>
</dbReference>
<accession>A0A3P7YG54</accession>
<evidence type="ECO:0000313" key="4">
    <source>
        <dbReference type="WBParaSite" id="HPBE_0000695401-mRNA-1"/>
    </source>
</evidence>
<reference evidence="4" key="2">
    <citation type="submission" date="2019-09" db="UniProtKB">
        <authorList>
            <consortium name="WormBaseParasite"/>
        </authorList>
    </citation>
    <scope>IDENTIFICATION</scope>
</reference>
<feature type="domain" description="MSP" evidence="1">
    <location>
        <begin position="13"/>
        <end position="67"/>
    </location>
</feature>
<protein>
    <submittedName>
        <fullName evidence="4">MSP domain-containing protein</fullName>
    </submittedName>
</protein>
<evidence type="ECO:0000313" key="2">
    <source>
        <dbReference type="EMBL" id="VDO70354.1"/>
    </source>
</evidence>
<dbReference type="OrthoDB" id="264603at2759"/>
<dbReference type="PANTHER" id="PTHR22947">
    <property type="entry name" value="MAJOR SPERM PROTEIN"/>
    <property type="match status" value="1"/>
</dbReference>
<dbReference type="Pfam" id="PF00635">
    <property type="entry name" value="Motile_Sperm"/>
    <property type="match status" value="1"/>
</dbReference>
<dbReference type="WBParaSite" id="HPBE_0000695401-mRNA-1">
    <property type="protein sequence ID" value="HPBE_0000695401-mRNA-1"/>
    <property type="gene ID" value="HPBE_0000695401"/>
</dbReference>
<dbReference type="Proteomes" id="UP000050761">
    <property type="component" value="Unassembled WGS sequence"/>
</dbReference>
<dbReference type="AlphaFoldDB" id="A0A183FJ20"/>
<evidence type="ECO:0000313" key="3">
    <source>
        <dbReference type="Proteomes" id="UP000050761"/>
    </source>
</evidence>
<evidence type="ECO:0000259" key="1">
    <source>
        <dbReference type="Pfam" id="PF00635"/>
    </source>
</evidence>
<accession>A0A183FJ20</accession>
<dbReference type="InterPro" id="IPR000535">
    <property type="entry name" value="MSP_dom"/>
</dbReference>
<sequence>MAWSVTSSDANVPATGGQTMHQIHNNSDQKMMFKVKLSNTHDYRVSLIFGFVDALSNANIEVIRRAERRGMTVWCCNSSQRLKTPPTPELHLEMGKMCPVRTCSSSISMPHR</sequence>
<dbReference type="Gene3D" id="2.60.40.10">
    <property type="entry name" value="Immunoglobulins"/>
    <property type="match status" value="1"/>
</dbReference>
<reference evidence="2 3" key="1">
    <citation type="submission" date="2018-11" db="EMBL/GenBank/DDBJ databases">
        <authorList>
            <consortium name="Pathogen Informatics"/>
        </authorList>
    </citation>
    <scope>NUCLEOTIDE SEQUENCE [LARGE SCALE GENOMIC DNA]</scope>
</reference>
<dbReference type="InterPro" id="IPR013783">
    <property type="entry name" value="Ig-like_fold"/>
</dbReference>
<dbReference type="SUPFAM" id="SSF49354">
    <property type="entry name" value="PapD-like"/>
    <property type="match status" value="1"/>
</dbReference>
<dbReference type="InterPro" id="IPR008962">
    <property type="entry name" value="PapD-like_sf"/>
</dbReference>
<dbReference type="PANTHER" id="PTHR22947:SF39">
    <property type="entry name" value="MSP DOMAIN-CONTAINING PROTEIN"/>
    <property type="match status" value="1"/>
</dbReference>
<name>A0A183FJ20_HELPZ</name>
<gene>
    <name evidence="2" type="ORF">HPBE_LOCUS6955</name>
</gene>